<proteinExistence type="predicted"/>
<protein>
    <submittedName>
        <fullName evidence="2">Uncharacterized protein</fullName>
    </submittedName>
</protein>
<name>A0A371CT11_9APHY</name>
<evidence type="ECO:0000313" key="3">
    <source>
        <dbReference type="Proteomes" id="UP000256964"/>
    </source>
</evidence>
<sequence length="358" mass="39872">MRVTTSVMPDVRVGCWCCVLHVAVPMAPRSGCSNTVVENDLRQLPESCPSINTMTRPRPDTSDSSDRDLTNVLLRIITKMLNKSRYLANAISSLKAKQVPPPATVIRGSMLVAPEVLRSMSRANDFRNDPPMADLCRRVRFWQEYAKEPYHGYNPQVIPECVYTAVNRILMKYPDRSVGIIPQLDFKNDLDEGGFYDPEVSTPSLSGCSLRYALVHHPDDDWTLRVRSGLVDALKERKDLTCCIIMEADPCRGGYRTYRPAVVAAASALMSRTALTEVRTCITDGRFWIFGRLKAQDDGVRVYTGISPLIFEPPAEDYNVPTGPDGDRTMRSQLALVVGLLTNWIDGAAPFIGTPGRE</sequence>
<dbReference type="AlphaFoldDB" id="A0A371CT11"/>
<dbReference type="EMBL" id="KZ857465">
    <property type="protein sequence ID" value="RDX43409.1"/>
    <property type="molecule type" value="Genomic_DNA"/>
</dbReference>
<dbReference type="Proteomes" id="UP000256964">
    <property type="component" value="Unassembled WGS sequence"/>
</dbReference>
<keyword evidence="3" id="KW-1185">Reference proteome</keyword>
<dbReference type="OrthoDB" id="3144838at2759"/>
<evidence type="ECO:0000256" key="1">
    <source>
        <dbReference type="SAM" id="MobiDB-lite"/>
    </source>
</evidence>
<feature type="region of interest" description="Disordered" evidence="1">
    <location>
        <begin position="47"/>
        <end position="66"/>
    </location>
</feature>
<gene>
    <name evidence="2" type="ORF">OH76DRAFT_1203142</name>
</gene>
<evidence type="ECO:0000313" key="2">
    <source>
        <dbReference type="EMBL" id="RDX43409.1"/>
    </source>
</evidence>
<feature type="compositionally biased region" description="Basic and acidic residues" evidence="1">
    <location>
        <begin position="57"/>
        <end position="66"/>
    </location>
</feature>
<organism evidence="2 3">
    <name type="scientific">Lentinus brumalis</name>
    <dbReference type="NCBI Taxonomy" id="2498619"/>
    <lineage>
        <taxon>Eukaryota</taxon>
        <taxon>Fungi</taxon>
        <taxon>Dikarya</taxon>
        <taxon>Basidiomycota</taxon>
        <taxon>Agaricomycotina</taxon>
        <taxon>Agaricomycetes</taxon>
        <taxon>Polyporales</taxon>
        <taxon>Polyporaceae</taxon>
        <taxon>Lentinus</taxon>
    </lineage>
</organism>
<reference evidence="2 3" key="1">
    <citation type="journal article" date="2018" name="Biotechnol. Biofuels">
        <title>Integrative visual omics of the white-rot fungus Polyporus brumalis exposes the biotechnological potential of its oxidative enzymes for delignifying raw plant biomass.</title>
        <authorList>
            <person name="Miyauchi S."/>
            <person name="Rancon A."/>
            <person name="Drula E."/>
            <person name="Hage H."/>
            <person name="Chaduli D."/>
            <person name="Favel A."/>
            <person name="Grisel S."/>
            <person name="Henrissat B."/>
            <person name="Herpoel-Gimbert I."/>
            <person name="Ruiz-Duenas F.J."/>
            <person name="Chevret D."/>
            <person name="Hainaut M."/>
            <person name="Lin J."/>
            <person name="Wang M."/>
            <person name="Pangilinan J."/>
            <person name="Lipzen A."/>
            <person name="Lesage-Meessen L."/>
            <person name="Navarro D."/>
            <person name="Riley R."/>
            <person name="Grigoriev I.V."/>
            <person name="Zhou S."/>
            <person name="Raouche S."/>
            <person name="Rosso M.N."/>
        </authorList>
    </citation>
    <scope>NUCLEOTIDE SEQUENCE [LARGE SCALE GENOMIC DNA]</scope>
    <source>
        <strain evidence="2 3">BRFM 1820</strain>
    </source>
</reference>
<accession>A0A371CT11</accession>